<name>A0AAI9XSC2_9PEZI</name>
<feature type="region of interest" description="Disordered" evidence="1">
    <location>
        <begin position="758"/>
        <end position="787"/>
    </location>
</feature>
<evidence type="ECO:0000313" key="3">
    <source>
        <dbReference type="Proteomes" id="UP001239213"/>
    </source>
</evidence>
<feature type="compositionally biased region" description="Low complexity" evidence="1">
    <location>
        <begin position="21"/>
        <end position="34"/>
    </location>
</feature>
<gene>
    <name evidence="2" type="ORF">CCUS01_01551</name>
</gene>
<protein>
    <submittedName>
        <fullName evidence="2">Uncharacterized protein</fullName>
    </submittedName>
</protein>
<evidence type="ECO:0000256" key="1">
    <source>
        <dbReference type="SAM" id="MobiDB-lite"/>
    </source>
</evidence>
<feature type="region of interest" description="Disordered" evidence="1">
    <location>
        <begin position="16"/>
        <end position="37"/>
    </location>
</feature>
<sequence length="796" mass="87984">MSISTGNNVKSWKPTWGVWGPGSSKSPAKPSPASRNHILLSGPSTTAHTRLLACFVASVGRKFWFCPVKSPANHSQRVFAPGRAAGNLRNKRTPYRELVAGSPLPLLHLCLPFWFVVCSRSQVHLTSATWQTGKQTARKNLKKFLLILTRDLGSVGWEDGRLQGTGDSACRSAPPYRLGVSNLPTCFLYRMFYDATQDGFTSSLPPLKYIPRTRTNQPRTDLKAQKRVETGMKGASTDIRTLGLSANSYYETESDGASPLLPTKFMTLGLSLALRTFKEDPSAVETPCSVDAKFNDRSGQSFLLLGPQRSSTETISENSVSLIGSCHFLHHTEYDQAHCTPPISFQCSHHGAALGPVIEELRPKDAHFSNLKKSPRPKAPSRKGKLQNQSYNLKSPVELCHVLCPMRTSAWLRSQPASLSTIFLLSGYLAGQLDLLFDSLPSPSRIRKEACWLTRAHASSNTFPEKTPLCPTLPRGSGSMALALKSACKAFTGRRDPTMTREKICQFSDQRCSAFAHRSNLTLFGHSANAQSIAWDIDVPEEAQTFGIMTGCHRTRCQNMSYPYSRQSFGVPVHHGNTGFRERDGIASRLADKPLRGRDDQKDGRSGNRTQDLPHAKRPDLNRRPSALLLLQADAGLQKFANGFGRVGADRRRPKWMELSSDELTKVNGAFPSMLETPLASGFGYYITLFDGNECSLPFNVGDGTLAYSHLSLSVTSSTCVQSRSSWFFLIHRTMARRLKPLSHFSDRTSPEDPVLLQKSGAGQLTGGRGKVSTERELRWSKRSRPSPIYIVPRQH</sequence>
<dbReference type="AlphaFoldDB" id="A0AAI9XSC2"/>
<feature type="compositionally biased region" description="Basic residues" evidence="1">
    <location>
        <begin position="373"/>
        <end position="385"/>
    </location>
</feature>
<keyword evidence="3" id="KW-1185">Reference proteome</keyword>
<evidence type="ECO:0000313" key="2">
    <source>
        <dbReference type="EMBL" id="KAK1461961.1"/>
    </source>
</evidence>
<accession>A0AAI9XSC2</accession>
<dbReference type="EMBL" id="MPDP01000271">
    <property type="protein sequence ID" value="KAK1461961.1"/>
    <property type="molecule type" value="Genomic_DNA"/>
</dbReference>
<organism evidence="2 3">
    <name type="scientific">Colletotrichum cuscutae</name>
    <dbReference type="NCBI Taxonomy" id="1209917"/>
    <lineage>
        <taxon>Eukaryota</taxon>
        <taxon>Fungi</taxon>
        <taxon>Dikarya</taxon>
        <taxon>Ascomycota</taxon>
        <taxon>Pezizomycotina</taxon>
        <taxon>Sordariomycetes</taxon>
        <taxon>Hypocreomycetidae</taxon>
        <taxon>Glomerellales</taxon>
        <taxon>Glomerellaceae</taxon>
        <taxon>Colletotrichum</taxon>
        <taxon>Colletotrichum acutatum species complex</taxon>
    </lineage>
</organism>
<reference evidence="2" key="1">
    <citation type="submission" date="2016-11" db="EMBL/GenBank/DDBJ databases">
        <title>The genome sequence of Colletotrichum cuscutae.</title>
        <authorList>
            <person name="Baroncelli R."/>
        </authorList>
    </citation>
    <scope>NUCLEOTIDE SEQUENCE</scope>
    <source>
        <strain evidence="2">IMI 304802</strain>
    </source>
</reference>
<feature type="compositionally biased region" description="Basic and acidic residues" evidence="1">
    <location>
        <begin position="580"/>
        <end position="620"/>
    </location>
</feature>
<comment type="caution">
    <text evidence="2">The sequence shown here is derived from an EMBL/GenBank/DDBJ whole genome shotgun (WGS) entry which is preliminary data.</text>
</comment>
<proteinExistence type="predicted"/>
<feature type="region of interest" description="Disordered" evidence="1">
    <location>
        <begin position="575"/>
        <end position="620"/>
    </location>
</feature>
<feature type="region of interest" description="Disordered" evidence="1">
    <location>
        <begin position="368"/>
        <end position="388"/>
    </location>
</feature>
<dbReference type="Proteomes" id="UP001239213">
    <property type="component" value="Unassembled WGS sequence"/>
</dbReference>